<proteinExistence type="predicted"/>
<keyword evidence="1 4" id="KW-0489">Methyltransferase</keyword>
<dbReference type="InterPro" id="IPR029028">
    <property type="entry name" value="Alpha/beta_knot_MTases"/>
</dbReference>
<dbReference type="AlphaFoldDB" id="A0A6J5JYP5"/>
<evidence type="ECO:0000256" key="1">
    <source>
        <dbReference type="ARBA" id="ARBA00022603"/>
    </source>
</evidence>
<dbReference type="InterPro" id="IPR029026">
    <property type="entry name" value="tRNA_m1G_MTases_N"/>
</dbReference>
<dbReference type="GO" id="GO:0006396">
    <property type="term" value="P:RNA processing"/>
    <property type="evidence" value="ECO:0007669"/>
    <property type="project" value="InterPro"/>
</dbReference>
<accession>A0A6J5JYP5</accession>
<dbReference type="InterPro" id="IPR001537">
    <property type="entry name" value="SpoU_MeTrfase"/>
</dbReference>
<gene>
    <name evidence="4" type="primary">rlmB</name>
    <name evidence="4" type="ORF">ESZ_00029</name>
</gene>
<dbReference type="GO" id="GO:0032259">
    <property type="term" value="P:methylation"/>
    <property type="evidence" value="ECO:0007669"/>
    <property type="project" value="UniProtKB-KW"/>
</dbReference>
<name>A0A6J5JYP5_9GAMM</name>
<keyword evidence="5" id="KW-1185">Reference proteome</keyword>
<dbReference type="EC" id="2.1.1.185" evidence="4"/>
<dbReference type="PANTHER" id="PTHR46429:SF1">
    <property type="entry name" value="23S RRNA (GUANOSINE-2'-O-)-METHYLTRANSFERASE RLMB"/>
    <property type="match status" value="1"/>
</dbReference>
<protein>
    <submittedName>
        <fullName evidence="4">23S rRNA (Guanosine-2'-O-)-methyltransferase RlmB</fullName>
        <ecNumber evidence="4">2.1.1.185</ecNumber>
    </submittedName>
</protein>
<dbReference type="Pfam" id="PF00588">
    <property type="entry name" value="SpoU_methylase"/>
    <property type="match status" value="1"/>
</dbReference>
<feature type="domain" description="tRNA/rRNA methyltransferase SpoU type" evidence="3">
    <location>
        <begin position="94"/>
        <end position="231"/>
    </location>
</feature>
<organism evidence="4 5">
    <name type="scientific">Candidatus Azoamicus ciliaticola</name>
    <dbReference type="NCBI Taxonomy" id="2652803"/>
    <lineage>
        <taxon>Bacteria</taxon>
        <taxon>Pseudomonadati</taxon>
        <taxon>Pseudomonadota</taxon>
        <taxon>Gammaproteobacteria</taxon>
        <taxon>Candidatus Azoamicaceae</taxon>
        <taxon>Candidatus Azoamicus</taxon>
    </lineage>
</organism>
<sequence length="236" mass="26940">MNTLIYSQNAIIKLINQNPDIIIILYILKVNKKTIYIAQQAKKLKINIIYIKNISNKNSSYLKKYNSIICKIKTSEKKDYNLEELIKNKKINKILILDRIQDPYNFSACIRTAEAFSFDTIITNDKNTIKQSSLINKISNGANLFTTIICEKNILNKISLLKKYNFKIIGLSSKSKTILKDELIPPLAIIVGSEKNGINKELMKECTDTYKIQMKNSCKNINVSVITGIILSKIIN</sequence>
<dbReference type="GO" id="GO:0003723">
    <property type="term" value="F:RNA binding"/>
    <property type="evidence" value="ECO:0007669"/>
    <property type="project" value="InterPro"/>
</dbReference>
<dbReference type="GO" id="GO:0005829">
    <property type="term" value="C:cytosol"/>
    <property type="evidence" value="ECO:0007669"/>
    <property type="project" value="TreeGrafter"/>
</dbReference>
<dbReference type="Gene3D" id="3.40.1280.10">
    <property type="match status" value="1"/>
</dbReference>
<evidence type="ECO:0000313" key="5">
    <source>
        <dbReference type="Proteomes" id="UP000509549"/>
    </source>
</evidence>
<dbReference type="PANTHER" id="PTHR46429">
    <property type="entry name" value="23S RRNA (GUANOSINE-2'-O-)-METHYLTRANSFERASE RLMB"/>
    <property type="match status" value="1"/>
</dbReference>
<dbReference type="InterPro" id="IPR004441">
    <property type="entry name" value="rRNA_MeTrfase_TrmH"/>
</dbReference>
<evidence type="ECO:0000259" key="3">
    <source>
        <dbReference type="Pfam" id="PF00588"/>
    </source>
</evidence>
<dbReference type="KEGG" id="acil:ESZ_00029"/>
<dbReference type="SUPFAM" id="SSF75217">
    <property type="entry name" value="alpha/beta knot"/>
    <property type="match status" value="1"/>
</dbReference>
<dbReference type="EMBL" id="LR794158">
    <property type="protein sequence ID" value="CAB3976249.1"/>
    <property type="molecule type" value="Genomic_DNA"/>
</dbReference>
<dbReference type="GO" id="GO:0008173">
    <property type="term" value="F:RNA methyltransferase activity"/>
    <property type="evidence" value="ECO:0007669"/>
    <property type="project" value="InterPro"/>
</dbReference>
<evidence type="ECO:0000256" key="2">
    <source>
        <dbReference type="ARBA" id="ARBA00022679"/>
    </source>
</evidence>
<dbReference type="RefSeq" id="WP_176604786.1">
    <property type="nucleotide sequence ID" value="NZ_LR794158.1"/>
</dbReference>
<dbReference type="Proteomes" id="UP000509549">
    <property type="component" value="Chromosome"/>
</dbReference>
<evidence type="ECO:0000313" key="4">
    <source>
        <dbReference type="EMBL" id="CAB3976249.1"/>
    </source>
</evidence>
<keyword evidence="2 4" id="KW-0808">Transferase</keyword>
<reference evidence="4 5" key="1">
    <citation type="submission" date="2020-04" db="EMBL/GenBank/DDBJ databases">
        <authorList>
            <person name="Graf S J."/>
        </authorList>
    </citation>
    <scope>NUCLEOTIDE SEQUENCE [LARGE SCALE GENOMIC DNA]</scope>
    <source>
        <strain evidence="4">1</strain>
    </source>
</reference>